<accession>A0ABS8B2M8</accession>
<evidence type="ECO:0000313" key="9">
    <source>
        <dbReference type="EMBL" id="MCB5178870.1"/>
    </source>
</evidence>
<keyword evidence="2" id="KW-0479">Metal-binding</keyword>
<dbReference type="Proteomes" id="UP001199054">
    <property type="component" value="Unassembled WGS sequence"/>
</dbReference>
<dbReference type="Gene3D" id="1.10.390.10">
    <property type="entry name" value="Neutral Protease Domain 2"/>
    <property type="match status" value="1"/>
</dbReference>
<evidence type="ECO:0000256" key="6">
    <source>
        <dbReference type="SAM" id="SignalP"/>
    </source>
</evidence>
<dbReference type="CDD" id="cd09597">
    <property type="entry name" value="M4_TLP"/>
    <property type="match status" value="1"/>
</dbReference>
<evidence type="ECO:0000256" key="5">
    <source>
        <dbReference type="ARBA" id="ARBA00023049"/>
    </source>
</evidence>
<evidence type="ECO:0000256" key="3">
    <source>
        <dbReference type="ARBA" id="ARBA00022801"/>
    </source>
</evidence>
<dbReference type="PANTHER" id="PTHR33794">
    <property type="entry name" value="BACILLOLYSIN"/>
    <property type="match status" value="1"/>
</dbReference>
<evidence type="ECO:0000256" key="1">
    <source>
        <dbReference type="ARBA" id="ARBA00022670"/>
    </source>
</evidence>
<evidence type="ECO:0000256" key="2">
    <source>
        <dbReference type="ARBA" id="ARBA00022723"/>
    </source>
</evidence>
<sequence>MSHPHSPRPRPATPVALALATLAAACLATATPAAAIPAAAAAPAPGPALGTGLSQHAGAVPLTTYWTGTTYQLRDPTRGDTRTLDAMNQSTGSGGVLFTDPDNTWGDGTPAHRQTAAVDVQYGSAVTWDFYLAAFGRKGVRGDGRGVTSRVHVGSAHPGAHWDDSCGCVGYGDGAPGGKAPTSLDIVGHTLAQGLVSSTGNLAYSGEPGALRVATADILAAGGEFFADNPTDVGDYLFGERLQPDAPLRRMDRPSSDGRSPDYWSKDIGRLDPYAASGPARHFFYLLAEGSGTKTINAVTYDSPTHDGSRLPGIGRDKALRIWYRALTLNMTSTTSYAGARTATLRAATDLYGPASPEATAVAATWTAVNVR</sequence>
<keyword evidence="4" id="KW-0862">Zinc</keyword>
<dbReference type="Pfam" id="PF02868">
    <property type="entry name" value="Peptidase_M4_C"/>
    <property type="match status" value="1"/>
</dbReference>
<keyword evidence="6" id="KW-0732">Signal</keyword>
<organism evidence="9 10">
    <name type="scientific">Streptomyces antimicrobicus</name>
    <dbReference type="NCBI Taxonomy" id="2883108"/>
    <lineage>
        <taxon>Bacteria</taxon>
        <taxon>Bacillati</taxon>
        <taxon>Actinomycetota</taxon>
        <taxon>Actinomycetes</taxon>
        <taxon>Kitasatosporales</taxon>
        <taxon>Streptomycetaceae</taxon>
        <taxon>Streptomyces</taxon>
    </lineage>
</organism>
<evidence type="ECO:0000259" key="7">
    <source>
        <dbReference type="Pfam" id="PF01447"/>
    </source>
</evidence>
<evidence type="ECO:0000259" key="8">
    <source>
        <dbReference type="Pfam" id="PF02868"/>
    </source>
</evidence>
<dbReference type="RefSeq" id="WP_226725690.1">
    <property type="nucleotide sequence ID" value="NZ_JAJAUY010000013.1"/>
</dbReference>
<dbReference type="EMBL" id="JAJAUY010000013">
    <property type="protein sequence ID" value="MCB5178870.1"/>
    <property type="molecule type" value="Genomic_DNA"/>
</dbReference>
<dbReference type="InterPro" id="IPR001570">
    <property type="entry name" value="Peptidase_M4_C_domain"/>
</dbReference>
<keyword evidence="1" id="KW-0645">Protease</keyword>
<feature type="domain" description="Peptidase M4 C-terminal" evidence="8">
    <location>
        <begin position="201"/>
        <end position="371"/>
    </location>
</feature>
<keyword evidence="10" id="KW-1185">Reference proteome</keyword>
<protein>
    <submittedName>
        <fullName evidence="9">M4 family metallopeptidase</fullName>
    </submittedName>
</protein>
<dbReference type="Pfam" id="PF01447">
    <property type="entry name" value="Peptidase_M4"/>
    <property type="match status" value="1"/>
</dbReference>
<feature type="chain" id="PRO_5045247208" evidence="6">
    <location>
        <begin position="36"/>
        <end position="372"/>
    </location>
</feature>
<dbReference type="InterPro" id="IPR013856">
    <property type="entry name" value="Peptidase_M4_domain"/>
</dbReference>
<comment type="caution">
    <text evidence="9">The sequence shown here is derived from an EMBL/GenBank/DDBJ whole genome shotgun (WGS) entry which is preliminary data.</text>
</comment>
<keyword evidence="3" id="KW-0378">Hydrolase</keyword>
<keyword evidence="5" id="KW-0482">Metalloprotease</keyword>
<dbReference type="Gene3D" id="3.10.170.10">
    <property type="match status" value="1"/>
</dbReference>
<feature type="signal peptide" evidence="6">
    <location>
        <begin position="1"/>
        <end position="35"/>
    </location>
</feature>
<dbReference type="InterPro" id="IPR027268">
    <property type="entry name" value="Peptidase_M4/M1_CTD_sf"/>
</dbReference>
<gene>
    <name evidence="9" type="ORF">LG632_05650</name>
</gene>
<name>A0ABS8B2M8_9ACTN</name>
<reference evidence="9 10" key="1">
    <citation type="submission" date="2021-10" db="EMBL/GenBank/DDBJ databases">
        <title>Streptomyces sp. strain SMC 277, a novel streptomycete isolated from soil.</title>
        <authorList>
            <person name="Chanama M."/>
        </authorList>
    </citation>
    <scope>NUCLEOTIDE SEQUENCE [LARGE SCALE GENOMIC DNA]</scope>
    <source>
        <strain evidence="9 10">SMC 277</strain>
    </source>
</reference>
<feature type="domain" description="Peptidase M4" evidence="7">
    <location>
        <begin position="50"/>
        <end position="196"/>
    </location>
</feature>
<dbReference type="InterPro" id="IPR050728">
    <property type="entry name" value="Zinc_Metalloprotease_M4"/>
</dbReference>
<evidence type="ECO:0000313" key="10">
    <source>
        <dbReference type="Proteomes" id="UP001199054"/>
    </source>
</evidence>
<evidence type="ECO:0000256" key="4">
    <source>
        <dbReference type="ARBA" id="ARBA00022833"/>
    </source>
</evidence>
<dbReference type="SUPFAM" id="SSF55486">
    <property type="entry name" value="Metalloproteases ('zincins'), catalytic domain"/>
    <property type="match status" value="1"/>
</dbReference>
<dbReference type="PANTHER" id="PTHR33794:SF1">
    <property type="entry name" value="BACILLOLYSIN"/>
    <property type="match status" value="1"/>
</dbReference>
<proteinExistence type="predicted"/>